<accession>A0A5D3ALB8</accession>
<dbReference type="AlphaFoldDB" id="A0A5D3ALB8"/>
<reference evidence="2 3" key="1">
    <citation type="submission" date="2017-05" db="EMBL/GenBank/DDBJ databases">
        <title>The Genome Sequence of Tsuchiyaea wingfieldii DSM 27421.</title>
        <authorList>
            <person name="Cuomo C."/>
            <person name="Passer A."/>
            <person name="Billmyre B."/>
            <person name="Heitman J."/>
        </authorList>
    </citation>
    <scope>NUCLEOTIDE SEQUENCE [LARGE SCALE GENOMIC DNA]</scope>
    <source>
        <strain evidence="2 3">DSM 27421</strain>
    </source>
</reference>
<dbReference type="GO" id="GO:0034551">
    <property type="term" value="P:mitochondrial respiratory chain complex III assembly"/>
    <property type="evidence" value="ECO:0007669"/>
    <property type="project" value="TreeGrafter"/>
</dbReference>
<gene>
    <name evidence="2" type="ORF">B9479_007983</name>
</gene>
<dbReference type="Gene3D" id="2.130.10.30">
    <property type="entry name" value="Regulator of chromosome condensation 1/beta-lactamase-inhibitor protein II"/>
    <property type="match status" value="1"/>
</dbReference>
<dbReference type="Pfam" id="PF13540">
    <property type="entry name" value="RCC1_2"/>
    <property type="match status" value="1"/>
</dbReference>
<evidence type="ECO:0000313" key="3">
    <source>
        <dbReference type="Proteomes" id="UP000322245"/>
    </source>
</evidence>
<dbReference type="SUPFAM" id="SSF50985">
    <property type="entry name" value="RCC1/BLIP-II"/>
    <property type="match status" value="1"/>
</dbReference>
<sequence length="554" mass="59719">MTPRLRLRLPRPAPLLAASALALCLYAAHTQLKPLHLESLPVLDKTPRKSGKSKSASVVFPPYTPVGWGSNRNLILSPDAAQGLVKKPAPLPHLGATPLRDLAIGEEYAAAVDANGDCWLWGKGYDESGMVGKGLRGKSLRTLAPAQSKIFALSKHGNLYLFSPSKAIHSKRRDKPTQSWSSYLFGADPNVDFVELEPEGGMAWGERWKGMDVGRDHLLAVTSRGRVFSLPLSEKGNSHRQLGRKAELSVFDNTATRTLPPAQDIRYASLLSPVPSLANIPVAQVAAGERTSFVRTRDDKVLAFGANEAGQIGLGASYTVEVVPVPVEVVLGKCYPTGTAVECRDIKAGGNTTFYTVLRSFPGRRGTFIDVLSCGSGLQGALGTGAYTSATGLPVRVKTISGLQEYSEKEGTFLPIGVWDLVVSKSAGGTGTHAFAVLDTVREGGGREYGRDLVGWGANVDYQIGISKRSSTPSPIHLPRLGTKLPESIIDPTDLEFVATPQIPLPQDRLQLQQSRTKAYDLEGKLLKRGWGVRCEQRVAVGWGNTVLWERIVE</sequence>
<comment type="caution">
    <text evidence="2">The sequence shown here is derived from an EMBL/GenBank/DDBJ whole genome shotgun (WGS) entry which is preliminary data.</text>
</comment>
<evidence type="ECO:0008006" key="4">
    <source>
        <dbReference type="Google" id="ProtNLM"/>
    </source>
</evidence>
<proteinExistence type="predicted"/>
<evidence type="ECO:0000313" key="2">
    <source>
        <dbReference type="EMBL" id="TYJ51448.1"/>
    </source>
</evidence>
<protein>
    <recommendedName>
        <fullName evidence="4">Protein FMP25, mitochondrial</fullName>
    </recommendedName>
</protein>
<dbReference type="PANTHER" id="PTHR47563:SF1">
    <property type="entry name" value="PROTEIN FMP25, MITOCHONDRIAL"/>
    <property type="match status" value="1"/>
</dbReference>
<name>A0A5D3ALB8_9TREE</name>
<dbReference type="EMBL" id="NIDF01000238">
    <property type="protein sequence ID" value="TYJ51448.1"/>
    <property type="molecule type" value="Genomic_DNA"/>
</dbReference>
<dbReference type="InterPro" id="IPR009091">
    <property type="entry name" value="RCC1/BLIP-II"/>
</dbReference>
<dbReference type="InterPro" id="IPR053245">
    <property type="entry name" value="MitoProcess-Associated"/>
</dbReference>
<evidence type="ECO:0000256" key="1">
    <source>
        <dbReference type="PROSITE-ProRule" id="PRU00235"/>
    </source>
</evidence>
<dbReference type="Proteomes" id="UP000322245">
    <property type="component" value="Unassembled WGS sequence"/>
</dbReference>
<dbReference type="PANTHER" id="PTHR47563">
    <property type="entry name" value="PROTEIN FMP25, MITOCHONDRIAL"/>
    <property type="match status" value="1"/>
</dbReference>
<organism evidence="2 3">
    <name type="scientific">Cryptococcus floricola</name>
    <dbReference type="NCBI Taxonomy" id="2591691"/>
    <lineage>
        <taxon>Eukaryota</taxon>
        <taxon>Fungi</taxon>
        <taxon>Dikarya</taxon>
        <taxon>Basidiomycota</taxon>
        <taxon>Agaricomycotina</taxon>
        <taxon>Tremellomycetes</taxon>
        <taxon>Tremellales</taxon>
        <taxon>Cryptococcaceae</taxon>
        <taxon>Cryptococcus</taxon>
    </lineage>
</organism>
<dbReference type="InterPro" id="IPR000408">
    <property type="entry name" value="Reg_chr_condens"/>
</dbReference>
<keyword evidence="3" id="KW-1185">Reference proteome</keyword>
<dbReference type="GO" id="GO:0005743">
    <property type="term" value="C:mitochondrial inner membrane"/>
    <property type="evidence" value="ECO:0007669"/>
    <property type="project" value="TreeGrafter"/>
</dbReference>
<feature type="repeat" description="RCC1" evidence="1">
    <location>
        <begin position="299"/>
        <end position="359"/>
    </location>
</feature>
<dbReference type="PROSITE" id="PS50012">
    <property type="entry name" value="RCC1_3"/>
    <property type="match status" value="1"/>
</dbReference>